<dbReference type="Proteomes" id="UP000799764">
    <property type="component" value="Unassembled WGS sequence"/>
</dbReference>
<comment type="caution">
    <text evidence="4">The sequence shown here is derived from an EMBL/GenBank/DDBJ whole genome shotgun (WGS) entry which is preliminary data.</text>
</comment>
<dbReference type="SUPFAM" id="SSF53098">
    <property type="entry name" value="Ribonuclease H-like"/>
    <property type="match status" value="1"/>
</dbReference>
<dbReference type="Gene3D" id="3.40.50.2300">
    <property type="match status" value="1"/>
</dbReference>
<keyword evidence="5" id="KW-1185">Reference proteome</keyword>
<feature type="region of interest" description="Disordered" evidence="1">
    <location>
        <begin position="96"/>
        <end position="166"/>
    </location>
</feature>
<organism evidence="4 5">
    <name type="scientific">Karstenula rhodostoma CBS 690.94</name>
    <dbReference type="NCBI Taxonomy" id="1392251"/>
    <lineage>
        <taxon>Eukaryota</taxon>
        <taxon>Fungi</taxon>
        <taxon>Dikarya</taxon>
        <taxon>Ascomycota</taxon>
        <taxon>Pezizomycotina</taxon>
        <taxon>Dothideomycetes</taxon>
        <taxon>Pleosporomycetidae</taxon>
        <taxon>Pleosporales</taxon>
        <taxon>Massarineae</taxon>
        <taxon>Didymosphaeriaceae</taxon>
        <taxon>Karstenula</taxon>
    </lineage>
</organism>
<gene>
    <name evidence="4" type="ORF">P171DRAFT_41471</name>
</gene>
<dbReference type="InterPro" id="IPR032474">
    <property type="entry name" value="Argonaute_N"/>
</dbReference>
<dbReference type="CDD" id="cd04657">
    <property type="entry name" value="Piwi_ago-like"/>
    <property type="match status" value="1"/>
</dbReference>
<evidence type="ECO:0000256" key="1">
    <source>
        <dbReference type="SAM" id="MobiDB-lite"/>
    </source>
</evidence>
<evidence type="ECO:0000313" key="5">
    <source>
        <dbReference type="Proteomes" id="UP000799764"/>
    </source>
</evidence>
<dbReference type="SUPFAM" id="SSF101690">
    <property type="entry name" value="PAZ domain"/>
    <property type="match status" value="1"/>
</dbReference>
<evidence type="ECO:0000313" key="4">
    <source>
        <dbReference type="EMBL" id="KAF2443625.1"/>
    </source>
</evidence>
<sequence length="1101" mass="119250">MIGRHADLFVPTPLASRTRTRWLGLSSYVRQPPACPPSPSSLTDPVISCGFGVSKVVVIPSQFLLLGLVCLALLLRTDRVRLPGVLSEPFINMSSGYRGGGRGDRGGGRGGGGNRGDRGGGGGGFRGDRGGGGGGFRGDRGGGMRGGRGGASVPVQVFPNQQQQDQRVAKVEDTLLPATKKTLDLSTLKLGEGYPTRPGFGTRGAKVILTANYVELIPPSNLVLHQYAIHTNPEAAGRKHKRIVQLLLESPELVPHKGNVATDFKSTLVSKTKLGNKEQINAEIVYRHDGEDEPATEATTYKVRLLWTKSLSIGQLTDYLNSTNLGNAVENKHEFTQALNIFLNHYAKSANNLASIGSSKTFSLSPNTARADLGYGLEVIRGFFSSVRTATCRILVNVNVSHGAFYQTGPLTGLMGSYGTRNTAALEKFLKLVRVQTNHLPEKKNKAGQVIPRIKTIFSLARKDDGHGLPNRPKIKSHGAGAKDVEFWLDGDGGPNSTKAKAKGGKKEGPASGGRYISVYDFFKITYNRILQHPELPVVNCGNRQNPMYLPAEVCTVIPGQPSKAKLDGRQTQEMIKHAVRKPWENAASIVQQGIQTVGLDENSNILLRSFGLKIAPGLVKVPGRVLNGPKVIYKNNQSTETRFGSWNMVNIKFNAGATLQKWSYMLISQKGGRDAFDKSGLEAVMGEFHRGLTTIGMATSAPLPGKRVELGYPDDPALDTNLKGAAGAGLQLLVLILPEASVSLYKRIKTIADKQCGIHTICCVGQKLAKDRGRDQYIANVALKVNLKLGGVNQIVEPRNLSIIDQNKTMVVGMDVTHPSPGSASNAPSVAAMVASVDKSLSQWPAVLRVQKGRQEEVDAVGEMLKSRLHLWKTKGKHAALPENILVYRDGVSEGQYDMVLGKELTQLRRACEQVYPAPDTKKGLPRITVIICGKRHKTRFYPTTEQDCDRSGNTKPGTVVDRGVTEARNWDFFLQAHAALQGTARPCHYYTVHDEIFRQIYAKQIPPPFQNIADIVQDLTHNMCYLFGRATKAVSLCPPAYYADLACERARCYLSSLFDTPTASAAPSQAGGSAVAGGAQASADDVQIHPNLKDTMFYI</sequence>
<feature type="compositionally biased region" description="Gly residues" evidence="1">
    <location>
        <begin position="108"/>
        <end position="136"/>
    </location>
</feature>
<dbReference type="SMART" id="SM01163">
    <property type="entry name" value="DUF1785"/>
    <property type="match status" value="1"/>
</dbReference>
<proteinExistence type="predicted"/>
<dbReference type="Pfam" id="PF02171">
    <property type="entry name" value="Piwi"/>
    <property type="match status" value="1"/>
</dbReference>
<dbReference type="Pfam" id="PF02170">
    <property type="entry name" value="PAZ"/>
    <property type="match status" value="1"/>
</dbReference>
<dbReference type="InterPro" id="IPR003100">
    <property type="entry name" value="PAZ_dom"/>
</dbReference>
<dbReference type="Pfam" id="PF16486">
    <property type="entry name" value="ArgoN"/>
    <property type="match status" value="1"/>
</dbReference>
<dbReference type="OrthoDB" id="10252740at2759"/>
<name>A0A9P4PGJ9_9PLEO</name>
<evidence type="ECO:0000259" key="2">
    <source>
        <dbReference type="PROSITE" id="PS50821"/>
    </source>
</evidence>
<dbReference type="InterPro" id="IPR036085">
    <property type="entry name" value="PAZ_dom_sf"/>
</dbReference>
<dbReference type="Pfam" id="PF08699">
    <property type="entry name" value="ArgoL1"/>
    <property type="match status" value="1"/>
</dbReference>
<dbReference type="Gene3D" id="2.170.260.10">
    <property type="entry name" value="paz domain"/>
    <property type="match status" value="1"/>
</dbReference>
<dbReference type="InterPro" id="IPR032472">
    <property type="entry name" value="ArgoL2"/>
</dbReference>
<dbReference type="SMART" id="SM00950">
    <property type="entry name" value="Piwi"/>
    <property type="match status" value="1"/>
</dbReference>
<dbReference type="InterPro" id="IPR045246">
    <property type="entry name" value="Piwi_ago-like"/>
</dbReference>
<evidence type="ECO:0000259" key="3">
    <source>
        <dbReference type="PROSITE" id="PS50822"/>
    </source>
</evidence>
<accession>A0A9P4PGJ9</accession>
<dbReference type="EMBL" id="MU001502">
    <property type="protein sequence ID" value="KAF2443625.1"/>
    <property type="molecule type" value="Genomic_DNA"/>
</dbReference>
<dbReference type="AlphaFoldDB" id="A0A9P4PGJ9"/>
<dbReference type="CDD" id="cd02846">
    <property type="entry name" value="PAZ_argonaute_like"/>
    <property type="match status" value="1"/>
</dbReference>
<dbReference type="InterPro" id="IPR003165">
    <property type="entry name" value="Piwi"/>
</dbReference>
<feature type="domain" description="Piwi" evidence="3">
    <location>
        <begin position="733"/>
        <end position="1057"/>
    </location>
</feature>
<protein>
    <submittedName>
        <fullName evidence="4">RNA interference and gene silencing protein</fullName>
    </submittedName>
</protein>
<feature type="compositionally biased region" description="Low complexity" evidence="1">
    <location>
        <begin position="153"/>
        <end position="166"/>
    </location>
</feature>
<dbReference type="InterPro" id="IPR014811">
    <property type="entry name" value="ArgoL1"/>
</dbReference>
<dbReference type="Gene3D" id="3.30.420.10">
    <property type="entry name" value="Ribonuclease H-like superfamily/Ribonuclease H"/>
    <property type="match status" value="1"/>
</dbReference>
<reference evidence="4" key="1">
    <citation type="journal article" date="2020" name="Stud. Mycol.">
        <title>101 Dothideomycetes genomes: a test case for predicting lifestyles and emergence of pathogens.</title>
        <authorList>
            <person name="Haridas S."/>
            <person name="Albert R."/>
            <person name="Binder M."/>
            <person name="Bloem J."/>
            <person name="Labutti K."/>
            <person name="Salamov A."/>
            <person name="Andreopoulos B."/>
            <person name="Baker S."/>
            <person name="Barry K."/>
            <person name="Bills G."/>
            <person name="Bluhm B."/>
            <person name="Cannon C."/>
            <person name="Castanera R."/>
            <person name="Culley D."/>
            <person name="Daum C."/>
            <person name="Ezra D."/>
            <person name="Gonzalez J."/>
            <person name="Henrissat B."/>
            <person name="Kuo A."/>
            <person name="Liang C."/>
            <person name="Lipzen A."/>
            <person name="Lutzoni F."/>
            <person name="Magnuson J."/>
            <person name="Mondo S."/>
            <person name="Nolan M."/>
            <person name="Ohm R."/>
            <person name="Pangilinan J."/>
            <person name="Park H.-J."/>
            <person name="Ramirez L."/>
            <person name="Alfaro M."/>
            <person name="Sun H."/>
            <person name="Tritt A."/>
            <person name="Yoshinaga Y."/>
            <person name="Zwiers L.-H."/>
            <person name="Turgeon B."/>
            <person name="Goodwin S."/>
            <person name="Spatafora J."/>
            <person name="Crous P."/>
            <person name="Grigoriev I."/>
        </authorList>
    </citation>
    <scope>NUCLEOTIDE SEQUENCE</scope>
    <source>
        <strain evidence="4">CBS 690.94</strain>
    </source>
</reference>
<dbReference type="PANTHER" id="PTHR22891">
    <property type="entry name" value="EUKARYOTIC TRANSLATION INITIATION FACTOR 2C"/>
    <property type="match status" value="1"/>
</dbReference>
<dbReference type="GO" id="GO:0003723">
    <property type="term" value="F:RNA binding"/>
    <property type="evidence" value="ECO:0007669"/>
    <property type="project" value="InterPro"/>
</dbReference>
<dbReference type="Pfam" id="PF16488">
    <property type="entry name" value="ArgoL2"/>
    <property type="match status" value="1"/>
</dbReference>
<dbReference type="PROSITE" id="PS50821">
    <property type="entry name" value="PAZ"/>
    <property type="match status" value="1"/>
</dbReference>
<dbReference type="InterPro" id="IPR012337">
    <property type="entry name" value="RNaseH-like_sf"/>
</dbReference>
<dbReference type="PROSITE" id="PS50822">
    <property type="entry name" value="PIWI"/>
    <property type="match status" value="1"/>
</dbReference>
<feature type="domain" description="PAZ" evidence="2">
    <location>
        <begin position="456"/>
        <end position="559"/>
    </location>
</feature>
<dbReference type="InterPro" id="IPR036397">
    <property type="entry name" value="RNaseH_sf"/>
</dbReference>